<feature type="compositionally biased region" description="Low complexity" evidence="5">
    <location>
        <begin position="178"/>
        <end position="188"/>
    </location>
</feature>
<dbReference type="AlphaFoldDB" id="A0A1I8FLN5"/>
<name>A0A1I8FLN5_9PLAT</name>
<dbReference type="InterPro" id="IPR000832">
    <property type="entry name" value="GPCR_2_secretin-like"/>
</dbReference>
<dbReference type="GO" id="GO:0005886">
    <property type="term" value="C:plasma membrane"/>
    <property type="evidence" value="ECO:0007669"/>
    <property type="project" value="TreeGrafter"/>
</dbReference>
<keyword evidence="3 6" id="KW-1133">Transmembrane helix</keyword>
<evidence type="ECO:0000256" key="5">
    <source>
        <dbReference type="SAM" id="MobiDB-lite"/>
    </source>
</evidence>
<evidence type="ECO:0000256" key="2">
    <source>
        <dbReference type="ARBA" id="ARBA00022692"/>
    </source>
</evidence>
<dbReference type="Gene3D" id="1.20.1070.10">
    <property type="entry name" value="Rhodopsin 7-helix transmembrane proteins"/>
    <property type="match status" value="1"/>
</dbReference>
<feature type="region of interest" description="Disordered" evidence="5">
    <location>
        <begin position="178"/>
        <end position="197"/>
    </location>
</feature>
<feature type="transmembrane region" description="Helical" evidence="6">
    <location>
        <begin position="12"/>
        <end position="34"/>
    </location>
</feature>
<dbReference type="Pfam" id="PF00002">
    <property type="entry name" value="7tm_2"/>
    <property type="match status" value="1"/>
</dbReference>
<reference evidence="8" key="1">
    <citation type="submission" date="2016-11" db="UniProtKB">
        <authorList>
            <consortium name="WormBaseParasite"/>
        </authorList>
    </citation>
    <scope>IDENTIFICATION</scope>
</reference>
<feature type="transmembrane region" description="Helical" evidence="6">
    <location>
        <begin position="89"/>
        <end position="110"/>
    </location>
</feature>
<comment type="subcellular location">
    <subcellularLocation>
        <location evidence="1">Membrane</location>
        <topology evidence="1">Multi-pass membrane protein</topology>
    </subcellularLocation>
</comment>
<sequence length="197" mass="20790">TQAADHSIATLHRVHSCLSACLLGAHALFLAGFERGTTFGALACKIVSGAAVYLFLAVFCWLLCEGFMYTKSLIVVLPGVDSTFAKVKFRHYCLLSILAPAAILVPVALIRSDQMIQYRANLEGYSASLEERAPAGCPTGTALIGPSSARSCLSVPSTSPSLWPFWSNCPGGISEPEAMTEAATETAAVQRDSSASE</sequence>
<keyword evidence="4 6" id="KW-0472">Membrane</keyword>
<feature type="transmembrane region" description="Helical" evidence="6">
    <location>
        <begin position="46"/>
        <end position="69"/>
    </location>
</feature>
<evidence type="ECO:0000256" key="4">
    <source>
        <dbReference type="ARBA" id="ARBA00023136"/>
    </source>
</evidence>
<evidence type="ECO:0000313" key="8">
    <source>
        <dbReference type="WBParaSite" id="maker-unitig_39931-snap-gene-0.2-mRNA-1"/>
    </source>
</evidence>
<evidence type="ECO:0000256" key="1">
    <source>
        <dbReference type="ARBA" id="ARBA00004141"/>
    </source>
</evidence>
<keyword evidence="2 6" id="KW-0812">Transmembrane</keyword>
<dbReference type="PANTHER" id="PTHR12011">
    <property type="entry name" value="ADHESION G-PROTEIN COUPLED RECEPTOR"/>
    <property type="match status" value="1"/>
</dbReference>
<dbReference type="GO" id="GO:0004930">
    <property type="term" value="F:G protein-coupled receptor activity"/>
    <property type="evidence" value="ECO:0007669"/>
    <property type="project" value="InterPro"/>
</dbReference>
<dbReference type="PANTHER" id="PTHR12011:SF347">
    <property type="entry name" value="FI21270P1-RELATED"/>
    <property type="match status" value="1"/>
</dbReference>
<accession>A0A1I8FLN5</accession>
<organism evidence="7 8">
    <name type="scientific">Macrostomum lignano</name>
    <dbReference type="NCBI Taxonomy" id="282301"/>
    <lineage>
        <taxon>Eukaryota</taxon>
        <taxon>Metazoa</taxon>
        <taxon>Spiralia</taxon>
        <taxon>Lophotrochozoa</taxon>
        <taxon>Platyhelminthes</taxon>
        <taxon>Rhabditophora</taxon>
        <taxon>Macrostomorpha</taxon>
        <taxon>Macrostomida</taxon>
        <taxon>Macrostomidae</taxon>
        <taxon>Macrostomum</taxon>
    </lineage>
</organism>
<protein>
    <submittedName>
        <fullName evidence="8">GpcrRhopsn4 domain-containing protein</fullName>
    </submittedName>
</protein>
<dbReference type="Proteomes" id="UP000095280">
    <property type="component" value="Unplaced"/>
</dbReference>
<evidence type="ECO:0000256" key="6">
    <source>
        <dbReference type="SAM" id="Phobius"/>
    </source>
</evidence>
<evidence type="ECO:0000313" key="7">
    <source>
        <dbReference type="Proteomes" id="UP000095280"/>
    </source>
</evidence>
<proteinExistence type="predicted"/>
<evidence type="ECO:0000256" key="3">
    <source>
        <dbReference type="ARBA" id="ARBA00022989"/>
    </source>
</evidence>
<keyword evidence="7" id="KW-1185">Reference proteome</keyword>
<dbReference type="WBParaSite" id="maker-unitig_39931-snap-gene-0.2-mRNA-1">
    <property type="protein sequence ID" value="maker-unitig_39931-snap-gene-0.2-mRNA-1"/>
    <property type="gene ID" value="maker-unitig_39931-snap-gene-0.2"/>
</dbReference>